<feature type="repeat" description="Solcar" evidence="6">
    <location>
        <begin position="243"/>
        <end position="337"/>
    </location>
</feature>
<evidence type="ECO:0000256" key="1">
    <source>
        <dbReference type="ARBA" id="ARBA00004141"/>
    </source>
</evidence>
<keyword evidence="9" id="KW-1133">Transmembrane helix</keyword>
<evidence type="ECO:0000256" key="7">
    <source>
        <dbReference type="RuleBase" id="RU000488"/>
    </source>
</evidence>
<dbReference type="InterPro" id="IPR018108">
    <property type="entry name" value="MCP_transmembrane"/>
</dbReference>
<proteinExistence type="inferred from homology"/>
<feature type="region of interest" description="Disordered" evidence="8">
    <location>
        <begin position="11"/>
        <end position="30"/>
    </location>
</feature>
<evidence type="ECO:0000256" key="3">
    <source>
        <dbReference type="ARBA" id="ARBA00022692"/>
    </source>
</evidence>
<feature type="transmembrane region" description="Helical" evidence="9">
    <location>
        <begin position="195"/>
        <end position="218"/>
    </location>
</feature>
<evidence type="ECO:0000256" key="6">
    <source>
        <dbReference type="PROSITE-ProRule" id="PRU00282"/>
    </source>
</evidence>
<dbReference type="GO" id="GO:0016020">
    <property type="term" value="C:membrane"/>
    <property type="evidence" value="ECO:0007669"/>
    <property type="project" value="UniProtKB-SubCell"/>
</dbReference>
<keyword evidence="11" id="KW-1185">Reference proteome</keyword>
<dbReference type="AlphaFoldDB" id="A0AAD9GXB3"/>
<evidence type="ECO:0000256" key="8">
    <source>
        <dbReference type="SAM" id="MobiDB-lite"/>
    </source>
</evidence>
<keyword evidence="2 7" id="KW-0813">Transport</keyword>
<dbReference type="Gene3D" id="1.50.40.10">
    <property type="entry name" value="Mitochondrial carrier domain"/>
    <property type="match status" value="1"/>
</dbReference>
<evidence type="ECO:0000313" key="11">
    <source>
        <dbReference type="Proteomes" id="UP001259832"/>
    </source>
</evidence>
<dbReference type="SUPFAM" id="SSF103506">
    <property type="entry name" value="Mitochondrial carrier"/>
    <property type="match status" value="1"/>
</dbReference>
<dbReference type="GO" id="GO:0055085">
    <property type="term" value="P:transmembrane transport"/>
    <property type="evidence" value="ECO:0007669"/>
    <property type="project" value="InterPro"/>
</dbReference>
<dbReference type="PROSITE" id="PS50920">
    <property type="entry name" value="SOLCAR"/>
    <property type="match status" value="3"/>
</dbReference>
<gene>
    <name evidence="10" type="ORF">P3T76_002025</name>
</gene>
<comment type="caution">
    <text evidence="10">The sequence shown here is derived from an EMBL/GenBank/DDBJ whole genome shotgun (WGS) entry which is preliminary data.</text>
</comment>
<dbReference type="EMBL" id="JASMQC010000003">
    <property type="protein sequence ID" value="KAK1946472.1"/>
    <property type="molecule type" value="Genomic_DNA"/>
</dbReference>
<protein>
    <submittedName>
        <fullName evidence="10">Mitochondrial thiamine diphosphate carrier 1</fullName>
    </submittedName>
</protein>
<dbReference type="Proteomes" id="UP001259832">
    <property type="component" value="Unassembled WGS sequence"/>
</dbReference>
<dbReference type="Pfam" id="PF00153">
    <property type="entry name" value="Mito_carr"/>
    <property type="match status" value="3"/>
</dbReference>
<keyword evidence="5 6" id="KW-0472">Membrane</keyword>
<evidence type="ECO:0000256" key="4">
    <source>
        <dbReference type="ARBA" id="ARBA00022737"/>
    </source>
</evidence>
<dbReference type="InterPro" id="IPR023395">
    <property type="entry name" value="MCP_dom_sf"/>
</dbReference>
<evidence type="ECO:0000313" key="10">
    <source>
        <dbReference type="EMBL" id="KAK1946472.1"/>
    </source>
</evidence>
<feature type="compositionally biased region" description="Polar residues" evidence="8">
    <location>
        <begin position="11"/>
        <end position="23"/>
    </location>
</feature>
<comment type="similarity">
    <text evidence="7">Belongs to the mitochondrial carrier (TC 2.A.29) family.</text>
</comment>
<dbReference type="PRINTS" id="PR00926">
    <property type="entry name" value="MITOCARRIER"/>
</dbReference>
<evidence type="ECO:0000256" key="5">
    <source>
        <dbReference type="ARBA" id="ARBA00023136"/>
    </source>
</evidence>
<accession>A0AAD9GXB3</accession>
<dbReference type="InterPro" id="IPR002067">
    <property type="entry name" value="MCP"/>
</dbReference>
<name>A0AAD9GXB3_9STRA</name>
<feature type="transmembrane region" description="Helical" evidence="9">
    <location>
        <begin position="238"/>
        <end position="266"/>
    </location>
</feature>
<sequence length="359" mass="38619">MCIPTIIHQRQNQAESEMTSAGSETEAKRGASTTEAAFAGAVSGGVTRLVAAPLDLLKIRFQVQPTPVAGGHAEAKYANILQAVRSIYAEEGLRSFWRGNLAASGLWVGYSALQFASYRALTRFWERNGDISALGVPGALVSAANGATAGVTATIVTYPLDFFRTAFASQGMPKKFPTMRSLMVHTWETQGVRGFYSGLGGAIFQIVPYMGLSFGIYSTLNGMSEKYRNTQKEGDAGAWMPLATALSYVGSGAVAGLVSKLAVYPLDTVKKRMQMRHVPRCATYGVIPMYSSSWSCFVDVLQREGVRGLYKGTVPSLLKSVVAASSTFATYELTLEVLRHISIRGGHEKVAEVKALDRA</sequence>
<evidence type="ECO:0000256" key="2">
    <source>
        <dbReference type="ARBA" id="ARBA00022448"/>
    </source>
</evidence>
<keyword evidence="3 6" id="KW-0812">Transmembrane</keyword>
<keyword evidence="4" id="KW-0677">Repeat</keyword>
<evidence type="ECO:0000256" key="9">
    <source>
        <dbReference type="SAM" id="Phobius"/>
    </source>
</evidence>
<comment type="subcellular location">
    <subcellularLocation>
        <location evidence="1">Membrane</location>
        <topology evidence="1">Multi-pass membrane protein</topology>
    </subcellularLocation>
</comment>
<feature type="repeat" description="Solcar" evidence="6">
    <location>
        <begin position="137"/>
        <end position="223"/>
    </location>
</feature>
<reference evidence="10" key="1">
    <citation type="submission" date="2023-08" db="EMBL/GenBank/DDBJ databases">
        <title>Reference Genome Resource for the Citrus Pathogen Phytophthora citrophthora.</title>
        <authorList>
            <person name="Moller H."/>
            <person name="Coetzee B."/>
            <person name="Rose L.J."/>
            <person name="Van Niekerk J.M."/>
        </authorList>
    </citation>
    <scope>NUCLEOTIDE SEQUENCE</scope>
    <source>
        <strain evidence="10">STE-U-9442</strain>
    </source>
</reference>
<feature type="repeat" description="Solcar" evidence="6">
    <location>
        <begin position="31"/>
        <end position="124"/>
    </location>
</feature>
<dbReference type="PANTHER" id="PTHR24089">
    <property type="entry name" value="SOLUTE CARRIER FAMILY 25"/>
    <property type="match status" value="1"/>
</dbReference>
<dbReference type="FunFam" id="1.50.40.10:FF:000202">
    <property type="entry name" value="AT11877p"/>
    <property type="match status" value="1"/>
</dbReference>
<organism evidence="10 11">
    <name type="scientific">Phytophthora citrophthora</name>
    <dbReference type="NCBI Taxonomy" id="4793"/>
    <lineage>
        <taxon>Eukaryota</taxon>
        <taxon>Sar</taxon>
        <taxon>Stramenopiles</taxon>
        <taxon>Oomycota</taxon>
        <taxon>Peronosporomycetes</taxon>
        <taxon>Peronosporales</taxon>
        <taxon>Peronosporaceae</taxon>
        <taxon>Phytophthora</taxon>
    </lineage>
</organism>